<proteinExistence type="predicted"/>
<feature type="transmembrane region" description="Helical" evidence="1">
    <location>
        <begin position="148"/>
        <end position="169"/>
    </location>
</feature>
<evidence type="ECO:0000256" key="1">
    <source>
        <dbReference type="SAM" id="Phobius"/>
    </source>
</evidence>
<keyword evidence="1" id="KW-1133">Transmembrane helix</keyword>
<comment type="caution">
    <text evidence="2">The sequence shown here is derived from an EMBL/GenBank/DDBJ whole genome shotgun (WGS) entry which is preliminary data.</text>
</comment>
<keyword evidence="1" id="KW-0812">Transmembrane</keyword>
<dbReference type="GeneID" id="94197097"/>
<dbReference type="RefSeq" id="XP_067717685.1">
    <property type="nucleotide sequence ID" value="XM_067861584.1"/>
</dbReference>
<evidence type="ECO:0000313" key="3">
    <source>
        <dbReference type="Proteomes" id="UP001497744"/>
    </source>
</evidence>
<protein>
    <submittedName>
        <fullName evidence="2">ImmA/IrrE family metallo-endopeptidase</fullName>
    </submittedName>
</protein>
<sequence length="383" mass="40947">MYIILGSHVTNQPLFVRPVERVLVEDVPAEGLALVLLHSQLVLLFHGDGGLVQTGVAIEVHRGIILAQAENVLVVLVELLGVPQKPLLDRNLLPVALGALAELLAEGAQALHHHVAFLCLGLVARCGDIRVARFGGRLGRKWSLIRRFGGVCGFSSLLVVLVLAVRRVLRDKVQDLARQSVGKVLLADGGCGVSSYRALLDDLARVNAAKLSVSVVVRLLLGLQGLHEVVHQLALRRYAGLLPGREAQEAASEHANLDPRNVLHIDRHVFDGTDEFHALDDAPEDMVLVVKRGRPAEGDEKLRSEAAGTHALHREQAGVRVAANVRHLAEVAAENTRAAIAVVVLKVAALEVAPGDDAVDAASLVGELALLAAHRPRDIAEAQ</sequence>
<evidence type="ECO:0000313" key="2">
    <source>
        <dbReference type="EMBL" id="GIX65616.1"/>
    </source>
</evidence>
<keyword evidence="1" id="KW-0472">Membrane</keyword>
<reference evidence="2 3" key="1">
    <citation type="submission" date="2021-06" db="EMBL/GenBank/DDBJ databases">
        <title>Genome sequence of Babesia caballi.</title>
        <authorList>
            <person name="Yamagishi J."/>
            <person name="Kidaka T."/>
            <person name="Ochi A."/>
        </authorList>
    </citation>
    <scope>NUCLEOTIDE SEQUENCE [LARGE SCALE GENOMIC DNA]</scope>
    <source>
        <strain evidence="2">USDA-D6B2</strain>
    </source>
</reference>
<name>A0AAV4M0J8_BABCB</name>
<dbReference type="Proteomes" id="UP001497744">
    <property type="component" value="Unassembled WGS sequence"/>
</dbReference>
<accession>A0AAV4M0J8</accession>
<dbReference type="AlphaFoldDB" id="A0AAV4M0J8"/>
<keyword evidence="3" id="KW-1185">Reference proteome</keyword>
<organism evidence="2 3">
    <name type="scientific">Babesia caballi</name>
    <dbReference type="NCBI Taxonomy" id="5871"/>
    <lineage>
        <taxon>Eukaryota</taxon>
        <taxon>Sar</taxon>
        <taxon>Alveolata</taxon>
        <taxon>Apicomplexa</taxon>
        <taxon>Aconoidasida</taxon>
        <taxon>Piroplasmida</taxon>
        <taxon>Babesiidae</taxon>
        <taxon>Babesia</taxon>
    </lineage>
</organism>
<dbReference type="EMBL" id="BPLF01000005">
    <property type="protein sequence ID" value="GIX65616.1"/>
    <property type="molecule type" value="Genomic_DNA"/>
</dbReference>
<gene>
    <name evidence="2" type="ORF">BcabD6B2_50510</name>
</gene>